<dbReference type="RefSeq" id="XP_033581614.1">
    <property type="nucleotide sequence ID" value="XM_033713061.1"/>
</dbReference>
<dbReference type="PANTHER" id="PTHR43448:SF2">
    <property type="entry name" value="PROTOHEME IX FARNESYLTRANSFERASE, MITOCHONDRIAL"/>
    <property type="match status" value="1"/>
</dbReference>
<dbReference type="CDD" id="cd13957">
    <property type="entry name" value="PT_UbiA_Cox10"/>
    <property type="match status" value="1"/>
</dbReference>
<feature type="transmembrane region" description="Helical" evidence="14">
    <location>
        <begin position="309"/>
        <end position="328"/>
    </location>
</feature>
<dbReference type="PANTHER" id="PTHR43448">
    <property type="entry name" value="PROTOHEME IX FARNESYLTRANSFERASE, MITOCHONDRIAL"/>
    <property type="match status" value="1"/>
</dbReference>
<keyword evidence="16" id="KW-1185">Reference proteome</keyword>
<comment type="subcellular location">
    <subcellularLocation>
        <location evidence="2">Mitochondrion membrane</location>
        <topology evidence="2">Multi-pass membrane protein</topology>
    </subcellularLocation>
</comment>
<feature type="compositionally biased region" description="Low complexity" evidence="13">
    <location>
        <begin position="93"/>
        <end position="104"/>
    </location>
</feature>
<evidence type="ECO:0000256" key="4">
    <source>
        <dbReference type="ARBA" id="ARBA00016335"/>
    </source>
</evidence>
<keyword evidence="6 14" id="KW-0812">Transmembrane</keyword>
<feature type="transmembrane region" description="Helical" evidence="14">
    <location>
        <begin position="450"/>
        <end position="468"/>
    </location>
</feature>
<accession>A0A6A6Z0V2</accession>
<dbReference type="Pfam" id="PF01040">
    <property type="entry name" value="UbiA"/>
    <property type="match status" value="1"/>
</dbReference>
<feature type="transmembrane region" description="Helical" evidence="14">
    <location>
        <begin position="396"/>
        <end position="415"/>
    </location>
</feature>
<evidence type="ECO:0000313" key="16">
    <source>
        <dbReference type="Proteomes" id="UP000504636"/>
    </source>
</evidence>
<name>A0A6A6Z0V2_9PEZI</name>
<proteinExistence type="inferred from homology"/>
<dbReference type="InterPro" id="IPR000537">
    <property type="entry name" value="UbiA_prenyltransferase"/>
</dbReference>
<dbReference type="PROSITE" id="PS00943">
    <property type="entry name" value="UBIA"/>
    <property type="match status" value="1"/>
</dbReference>
<dbReference type="AlphaFoldDB" id="A0A6A6Z0V2"/>
<keyword evidence="8 14" id="KW-1133">Transmembrane helix</keyword>
<feature type="transmembrane region" description="Helical" evidence="14">
    <location>
        <begin position="284"/>
        <end position="302"/>
    </location>
</feature>
<dbReference type="GO" id="GO:0006784">
    <property type="term" value="P:heme A biosynthetic process"/>
    <property type="evidence" value="ECO:0007669"/>
    <property type="project" value="TreeGrafter"/>
</dbReference>
<evidence type="ECO:0000256" key="13">
    <source>
        <dbReference type="SAM" id="MobiDB-lite"/>
    </source>
</evidence>
<keyword evidence="9" id="KW-0496">Mitochondrion</keyword>
<dbReference type="InterPro" id="IPR044878">
    <property type="entry name" value="UbiA_sf"/>
</dbReference>
<evidence type="ECO:0000256" key="10">
    <source>
        <dbReference type="ARBA" id="ARBA00023133"/>
    </source>
</evidence>
<gene>
    <name evidence="15 17" type="ORF">BDZ99DRAFT_181660</name>
</gene>
<organism evidence="15">
    <name type="scientific">Mytilinidion resinicola</name>
    <dbReference type="NCBI Taxonomy" id="574789"/>
    <lineage>
        <taxon>Eukaryota</taxon>
        <taxon>Fungi</taxon>
        <taxon>Dikarya</taxon>
        <taxon>Ascomycota</taxon>
        <taxon>Pezizomycotina</taxon>
        <taxon>Dothideomycetes</taxon>
        <taxon>Pleosporomycetidae</taxon>
        <taxon>Mytilinidiales</taxon>
        <taxon>Mytilinidiaceae</taxon>
        <taxon>Mytilinidion</taxon>
    </lineage>
</organism>
<dbReference type="OrthoDB" id="5211at2759"/>
<evidence type="ECO:0000256" key="5">
    <source>
        <dbReference type="ARBA" id="ARBA00022679"/>
    </source>
</evidence>
<feature type="transmembrane region" description="Helical" evidence="14">
    <location>
        <begin position="348"/>
        <end position="372"/>
    </location>
</feature>
<reference evidence="15 17" key="1">
    <citation type="journal article" date="2020" name="Stud. Mycol.">
        <title>101 Dothideomycetes genomes: a test case for predicting lifestyles and emergence of pathogens.</title>
        <authorList>
            <person name="Haridas S."/>
            <person name="Albert R."/>
            <person name="Binder M."/>
            <person name="Bloem J."/>
            <person name="Labutti K."/>
            <person name="Salamov A."/>
            <person name="Andreopoulos B."/>
            <person name="Baker S."/>
            <person name="Barry K."/>
            <person name="Bills G."/>
            <person name="Bluhm B."/>
            <person name="Cannon C."/>
            <person name="Castanera R."/>
            <person name="Culley D."/>
            <person name="Daum C."/>
            <person name="Ezra D."/>
            <person name="Gonzalez J."/>
            <person name="Henrissat B."/>
            <person name="Kuo A."/>
            <person name="Liang C."/>
            <person name="Lipzen A."/>
            <person name="Lutzoni F."/>
            <person name="Magnuson J."/>
            <person name="Mondo S."/>
            <person name="Nolan M."/>
            <person name="Ohm R."/>
            <person name="Pangilinan J."/>
            <person name="Park H.-J."/>
            <person name="Ramirez L."/>
            <person name="Alfaro M."/>
            <person name="Sun H."/>
            <person name="Tritt A."/>
            <person name="Yoshinaga Y."/>
            <person name="Zwiers L.-H."/>
            <person name="Turgeon B."/>
            <person name="Goodwin S."/>
            <person name="Spatafora J."/>
            <person name="Crous P."/>
            <person name="Grigoriev I."/>
        </authorList>
    </citation>
    <scope>NUCLEOTIDE SEQUENCE</scope>
    <source>
        <strain evidence="15 17">CBS 304.34</strain>
    </source>
</reference>
<dbReference type="GeneID" id="54453954"/>
<dbReference type="FunFam" id="1.10.357.140:FF:000004">
    <property type="entry name" value="Protoheme IX farnesyltransferase, mitochondrial"/>
    <property type="match status" value="1"/>
</dbReference>
<evidence type="ECO:0000256" key="12">
    <source>
        <dbReference type="ARBA" id="ARBA00030253"/>
    </source>
</evidence>
<feature type="transmembrane region" description="Helical" evidence="14">
    <location>
        <begin position="178"/>
        <end position="200"/>
    </location>
</feature>
<feature type="compositionally biased region" description="Basic and acidic residues" evidence="13">
    <location>
        <begin position="122"/>
        <end position="132"/>
    </location>
</feature>
<feature type="transmembrane region" description="Helical" evidence="14">
    <location>
        <begin position="255"/>
        <end position="278"/>
    </location>
</feature>
<keyword evidence="11 14" id="KW-0472">Membrane</keyword>
<dbReference type="Gene3D" id="1.10.357.140">
    <property type="entry name" value="UbiA prenyltransferase"/>
    <property type="match status" value="1"/>
</dbReference>
<keyword evidence="7" id="KW-0809">Transit peptide</keyword>
<evidence type="ECO:0000256" key="9">
    <source>
        <dbReference type="ARBA" id="ARBA00023128"/>
    </source>
</evidence>
<evidence type="ECO:0000256" key="14">
    <source>
        <dbReference type="SAM" id="Phobius"/>
    </source>
</evidence>
<protein>
    <recommendedName>
        <fullName evidence="4">Protoheme IX farnesyltransferase, mitochondrial</fullName>
    </recommendedName>
    <alternativeName>
        <fullName evidence="12">Heme O synthase</fullName>
    </alternativeName>
</protein>
<evidence type="ECO:0000256" key="2">
    <source>
        <dbReference type="ARBA" id="ARBA00004225"/>
    </source>
</evidence>
<keyword evidence="5 15" id="KW-0808">Transferase</keyword>
<reference evidence="17" key="3">
    <citation type="submission" date="2025-04" db="UniProtKB">
        <authorList>
            <consortium name="RefSeq"/>
        </authorList>
    </citation>
    <scope>IDENTIFICATION</scope>
    <source>
        <strain evidence="17">CBS 304.34</strain>
    </source>
</reference>
<comment type="similarity">
    <text evidence="3">Belongs to the UbiA prenyltransferase family.</text>
</comment>
<evidence type="ECO:0000256" key="11">
    <source>
        <dbReference type="ARBA" id="ARBA00023136"/>
    </source>
</evidence>
<evidence type="ECO:0000313" key="15">
    <source>
        <dbReference type="EMBL" id="KAF2814650.1"/>
    </source>
</evidence>
<feature type="region of interest" description="Disordered" evidence="13">
    <location>
        <begin position="497"/>
        <end position="516"/>
    </location>
</feature>
<dbReference type="InterPro" id="IPR030470">
    <property type="entry name" value="UbiA_prenylTrfase_CS"/>
</dbReference>
<dbReference type="InterPro" id="IPR006369">
    <property type="entry name" value="Protohaem_IX_farnesylTrfase"/>
</dbReference>
<evidence type="ECO:0000256" key="8">
    <source>
        <dbReference type="ARBA" id="ARBA00022989"/>
    </source>
</evidence>
<evidence type="ECO:0000256" key="3">
    <source>
        <dbReference type="ARBA" id="ARBA00005985"/>
    </source>
</evidence>
<evidence type="ECO:0000256" key="1">
    <source>
        <dbReference type="ARBA" id="ARBA00004013"/>
    </source>
</evidence>
<feature type="transmembrane region" description="Helical" evidence="14">
    <location>
        <begin position="212"/>
        <end position="235"/>
    </location>
</feature>
<dbReference type="HAMAP" id="MF_00154">
    <property type="entry name" value="CyoE_CtaB"/>
    <property type="match status" value="1"/>
</dbReference>
<evidence type="ECO:0000256" key="7">
    <source>
        <dbReference type="ARBA" id="ARBA00022946"/>
    </source>
</evidence>
<feature type="region of interest" description="Disordered" evidence="13">
    <location>
        <begin position="93"/>
        <end position="144"/>
    </location>
</feature>
<sequence length="516" mass="56538">MLARPPILRSFVLPENTSSVCIRCLRRLSRSPAAVRPFSIRSQRGAVAAAAGRSTFTRDYFWANGTLKETFGRTTRGLRNGSPQSKEAIAAAAAELPRAAPSAKETSQEVPQELPHRRRKRLREESLRKDPPEPESAEASYPIAPDASSRLTTVSSNLPANSIRRLLTTYFSLAKPRLSFLIVLTTTAPYSLYPVPALLAPAATAAPSLSTLTLLFLTTGTALCCSSANALNMLFEPKYDAMMTRTRNRPLVRKLISPTGALLFAIGCGTVGVAALYYGVNPTTAFLGGLNIFLYAGVYTPLKRVSVINTWVGAVVGGIPPLMGWTAAAGQCAQNGTWQELLFGEGSAGGWLLAALLFAWQFPHFNALSWAIRDEYKFAGYRMLCWVNPAQNGRVALRYAILMFPVCFGLTYVGVTDWGFVATSSVINGWMVYKAVQFWREKGHKGTARGLFWASVWHLPIVMVLAMAEKKGLWERIWRGLFGQPESDLLLYGEDEDLDEEEPGVDASVVDRGRLT</sequence>
<comment type="function">
    <text evidence="1">Converts protoheme IX and farnesyl diphosphate to heme O.</text>
</comment>
<reference evidence="17" key="2">
    <citation type="submission" date="2020-04" db="EMBL/GenBank/DDBJ databases">
        <authorList>
            <consortium name="NCBI Genome Project"/>
        </authorList>
    </citation>
    <scope>NUCLEOTIDE SEQUENCE</scope>
    <source>
        <strain evidence="17">CBS 304.34</strain>
    </source>
</reference>
<dbReference type="GO" id="GO:0008495">
    <property type="term" value="F:protoheme IX farnesyltransferase activity"/>
    <property type="evidence" value="ECO:0007669"/>
    <property type="project" value="InterPro"/>
</dbReference>
<dbReference type="EMBL" id="MU003694">
    <property type="protein sequence ID" value="KAF2814650.1"/>
    <property type="molecule type" value="Genomic_DNA"/>
</dbReference>
<dbReference type="Proteomes" id="UP000504636">
    <property type="component" value="Unplaced"/>
</dbReference>
<keyword evidence="10" id="KW-0350">Heme biosynthesis</keyword>
<evidence type="ECO:0000313" key="17">
    <source>
        <dbReference type="RefSeq" id="XP_033581614.1"/>
    </source>
</evidence>
<dbReference type="GO" id="GO:0031966">
    <property type="term" value="C:mitochondrial membrane"/>
    <property type="evidence" value="ECO:0007669"/>
    <property type="project" value="UniProtKB-SubCell"/>
</dbReference>
<evidence type="ECO:0000256" key="6">
    <source>
        <dbReference type="ARBA" id="ARBA00022692"/>
    </source>
</evidence>
<dbReference type="NCBIfam" id="TIGR01473">
    <property type="entry name" value="cyoE_ctaB"/>
    <property type="match status" value="1"/>
</dbReference>